<proteinExistence type="predicted"/>
<dbReference type="AlphaFoldDB" id="A0AAW4ZW94"/>
<organism evidence="1 2">
    <name type="scientific">Pseudomonas proteolytica</name>
    <dbReference type="NCBI Taxonomy" id="219574"/>
    <lineage>
        <taxon>Bacteria</taxon>
        <taxon>Pseudomonadati</taxon>
        <taxon>Pseudomonadota</taxon>
        <taxon>Gammaproteobacteria</taxon>
        <taxon>Pseudomonadales</taxon>
        <taxon>Pseudomonadaceae</taxon>
        <taxon>Pseudomonas</taxon>
    </lineage>
</organism>
<comment type="caution">
    <text evidence="1">The sequence shown here is derived from an EMBL/GenBank/DDBJ whole genome shotgun (WGS) entry which is preliminary data.</text>
</comment>
<reference evidence="1 2" key="1">
    <citation type="submission" date="2019-11" db="EMBL/GenBank/DDBJ databases">
        <title>Epiphytic Pseudomonas syringae from cherry orchards.</title>
        <authorList>
            <person name="Hulin M.T."/>
        </authorList>
    </citation>
    <scope>NUCLEOTIDE SEQUENCE [LARGE SCALE GENOMIC DNA]</scope>
    <source>
        <strain evidence="1 2">PA-6-9F</strain>
    </source>
</reference>
<evidence type="ECO:0000313" key="1">
    <source>
        <dbReference type="EMBL" id="MCF5056799.1"/>
    </source>
</evidence>
<evidence type="ECO:0000313" key="2">
    <source>
        <dbReference type="Proteomes" id="UP000814172"/>
    </source>
</evidence>
<dbReference type="Proteomes" id="UP000814172">
    <property type="component" value="Unassembled WGS sequence"/>
</dbReference>
<dbReference type="RefSeq" id="WP_236299256.1">
    <property type="nucleotide sequence ID" value="NZ_WKEB01000284.1"/>
</dbReference>
<sequence length="233" mass="26696">MARRAISASVDTSNFHDYKRQWLIKWVLEVNKRFVNDLLKPWVDLNKLLLVSYAVQPGLSEITRAAGSIAVALRHVNEQLDDKTSNKELDALCPLISVMRDAGDFYKHGRLDKTSRNCPIVVKSAFEIDTVGGFRFLRNIVYLQHATYGDMDFMQVSRDVIKFWVDYKKIDVVWDVVVGVNNGSFLPKAFLTFDQRYCANMHEFTLCFFKDVGGGVLEPSDTDFNFELKILPV</sequence>
<accession>A0AAW4ZW94</accession>
<protein>
    <submittedName>
        <fullName evidence="1">Uncharacterized protein</fullName>
    </submittedName>
</protein>
<dbReference type="EMBL" id="WKEW01000016">
    <property type="protein sequence ID" value="MCF5056799.1"/>
    <property type="molecule type" value="Genomic_DNA"/>
</dbReference>
<keyword evidence="2" id="KW-1185">Reference proteome</keyword>
<name>A0AAW4ZW94_9PSED</name>
<gene>
    <name evidence="1" type="ORF">GIW75_07485</name>
</gene>